<dbReference type="OrthoDB" id="372012at2759"/>
<feature type="region of interest" description="Disordered" evidence="1">
    <location>
        <begin position="853"/>
        <end position="903"/>
    </location>
</feature>
<reference evidence="2 3" key="1">
    <citation type="submission" date="2014-03" db="EMBL/GenBank/DDBJ databases">
        <title>The Genome Sequence of Plasmodium fragile nilgiri.</title>
        <authorList>
            <consortium name="The Broad Institute Genomics Platform"/>
            <consortium name="The Broad Institute Genome Sequencing Center for Infectious Disease"/>
            <person name="Neafsey D."/>
            <person name="Duraisingh M."/>
            <person name="Young S.K."/>
            <person name="Zeng Q."/>
            <person name="Gargeya S."/>
            <person name="Abouelleil A."/>
            <person name="Alvarado L."/>
            <person name="Chapman S.B."/>
            <person name="Gainer-Dewar J."/>
            <person name="Goldberg J."/>
            <person name="Griggs A."/>
            <person name="Gujja S."/>
            <person name="Hansen M."/>
            <person name="Howarth C."/>
            <person name="Imamovic A."/>
            <person name="Larimer J."/>
            <person name="Pearson M."/>
            <person name="Poon T.W."/>
            <person name="Priest M."/>
            <person name="Roberts A."/>
            <person name="Saif S."/>
            <person name="Shea T."/>
            <person name="Sykes S."/>
            <person name="Wortman J."/>
            <person name="Nusbaum C."/>
            <person name="Birren B."/>
        </authorList>
    </citation>
    <scope>NUCLEOTIDE SEQUENCE [LARGE SCALE GENOMIC DNA]</scope>
    <source>
        <strain evidence="3">nilgiri</strain>
    </source>
</reference>
<dbReference type="Proteomes" id="UP000054561">
    <property type="component" value="Unassembled WGS sequence"/>
</dbReference>
<dbReference type="GeneID" id="24265672"/>
<feature type="compositionally biased region" description="Low complexity" evidence="1">
    <location>
        <begin position="201"/>
        <end position="213"/>
    </location>
</feature>
<evidence type="ECO:0000313" key="3">
    <source>
        <dbReference type="Proteomes" id="UP000054561"/>
    </source>
</evidence>
<protein>
    <submittedName>
        <fullName evidence="2">Uncharacterized protein</fullName>
    </submittedName>
</protein>
<feature type="region of interest" description="Disordered" evidence="1">
    <location>
        <begin position="25"/>
        <end position="51"/>
    </location>
</feature>
<keyword evidence="3" id="KW-1185">Reference proteome</keyword>
<sequence length="2529" mass="291586">MKGVKHDGRKGTRLCPTIDNTAKCKGRDRAWPAGNPGSDCERENNHGSPTACPSVYPTACPTACPTAYPNKLGGAKWRETKVKNDADKDSYKDAYQDAEEKPPRGEEPNHDVVESFIGIDHQNLPFVKSNFASRINSKNVVPIIDLFIHNLFFHLKSIGKNIDNFYLRFRKVVYPFHFPFRNCDVCDECLLNENKRRRSSGRSSSRSSSNGRRGVMGKRWCAHGPQQQHNWGRKNRSEFLPQILNAWCERVKCLINIYNKNRKKQKVKEYLVRGGREERDSEEDNFLFDQRSRYDMNECAKGLVESIILDEDRWKKLKQVSFFPTGKKQQFVKNKSDYVTHQREDQFLPDLCRQKGELWNEDITDLYLINLVKRKIEDYIKNVQVKKFWDVINVQSLANFDYRHAGGGASSKWLAASSKWVSVKGATATSRQMAPPKISIYPEPIYDYIQIVKKTKCKKEGKNSQVEKETDKVKIQGVNGSNTREVDKGKADKEFIMKDLFNNTIKNYESNEVQIFLSNYDNVFLKSIGRFYLLLNFSIEILAILYEDLDLYSLHIFSLYSYLGQCGAGGVGRQTDWQSSNLAAGRTWGSCDQKQTFLTSANELLCSLSPTQRRLDAAVFFLLRIFLKSKHGAPSMGVTANCGEPICSGPQLSGSLADEIIHNLRVEKYKEIMKEVIKLTKYMIEKKIHLQKPVVKYLLAVYKKYKQKVHAMQNNNRGNRRRRTTSNSKHVKMLRRNFLFHSMNFYSFEFFTRKDLRVNLGGSHKWRSKRKVLRIPGHSNRRDSVGKWRTCLLRSVGTSSRGNNILAVGSHAEGVVVPRVNGTRLRRARRVRHLRALRLRLYAYFRLARQMGAGPAAGSKTKGKTSKKSTARKKSERSRKCKSRSGGTCRDRKFSSGCQPDDAPRQGEEHLFILSLYKSNLVKSLNVERIRRKVRALVRSKNALYKKVVQKARERCGRDERGEVVTRDKYYNIVVEVLGIIKRQDEEIRSNLFGMIQGVNEQLNLFYANICRCAPAESWEQRNVELVMQQRLGALRGEDGDSVWLSRQDRGNVEEGGNATEGGESADESVEAMEAVGDEVCSDACNGTHPVREKMARLRPSRSGKRPQRRPAQKGTGSHGRGHERRCTKCECTLDKHLLDRKEKMQSRFYNVKNYYKEKRHRINYLSYDVSILKEYLCAYVKKFFADVILLFEYFFCVLNANLGLGCGDEGGGEKKEDLLCEWFSLSSVDNFNNGGASHQATRFAQATRFTQANRFTQRKHTREYENYLLLNKLKYFAKNDIIQFMSKSIGCVQDEVLVKIGSVKKAFHLLHALMKTQRSNNELFIYKLLLSFVFKYGEYCQGKEMKKGESTGNGSSFSQKYASEYELEKCFLKQKKRKKFLSQFGLDYMNIPHHVTSFLKHIIQGYKMDHTGGKVTRVNDNAMDVYTSCLYNMASCGKDDTNVNCVLQKILKKKKKEFCPPQNKGKIYAAKDTHKEEDHHLLLSHLSSLYEIIHESNLEEYGNLRIFITMEKRKKINRKRKLNCDEVFLNANMNGGHNHVVRKEIKKYSIHFVDDNKYVFPYICNTFDWGGATGSFRPSRPSALASWPPLADSSDSCAACDPPLDYEITQLNNNFKFFHFINPGREYSFRNSILNFVYGYPLVCVRKDLEEGVSPYHVGLRNGAKSATHVDGISPHVDVRNGDRSATHVEGSKELTKKLFRRRKRKELMRHLSSVDISNNIPLKYMHLSVIGDIFRNLKLEHVLTEAIKKLYEEMLQTIQKKFLQSNNTHHLANVVTCFLLFFTSFLDILLGVRDNNYINLTHHGDFNIFNNFNGPLFKKQKKKRGEESSCKGHIKGGKKKNNKKSYVYMHNRYSRRSTYLWLLWRERQNEMGSQVEHIYVRPKGETTMGVVPGGRLVSLMSNYRDFNFSFLNNAKCVHEYKGKKQYLFVTDGGGAPEEERTVEKEAAQKEEAAGEERTLLFRHTNVSVHSVEDNITCEDSPPFLTRANFADVVTWGDMHVGWTSNFELIEGKSTTSPSLVERIRLALTILTGYLKETLNMKKHCLLEALQNFKQCKSGLEDIKFIYHLNYLLDLDTKEKKVPDLVIFKKVYYLLMEALFGGAAHTLPEGKTNEKQLPCVVPPTVDAERVVSFIFNFVKITKMIKMTRKEKMKSIFKFLQMYVEKSADFYESIFNRLFLFIYEDTKEENRRFLRRHLDSYFNGKKITFHILSHILRSLPAGGHQRQKRQLFRNQPWHHPAQQRSVLPDEEPAPLLGLIPRFKDEQMEDGPTAEPPSACRLPPRQHQTHQRNSKKKMKFSSVNEEIFKKTFRMGRSIYSSDSCDSTKRSIFRVKRVESRNYLAYEREKANYFFPDSEKKTSSLKASKGSVENDSVAGRDKGKGPNVLSCGSSSLVTSHRRDEVQGEEEDGGGISIRDHSTRKGKKRGEQLSADILSEQLWNDGLWDETKSFSTSLCTNEEVSIATKKGITKGARDFTQSEENPRRKESLESYSSSECLQYVNNLCLQYGEKRWKGQKQKKKKKKKREHF</sequence>
<feature type="compositionally biased region" description="Basic residues" evidence="1">
    <location>
        <begin position="861"/>
        <end position="883"/>
    </location>
</feature>
<feature type="region of interest" description="Disordered" evidence="1">
    <location>
        <begin position="197"/>
        <end position="219"/>
    </location>
</feature>
<feature type="region of interest" description="Disordered" evidence="1">
    <location>
        <begin position="2266"/>
        <end position="2299"/>
    </location>
</feature>
<organism evidence="2 3">
    <name type="scientific">Plasmodium fragile</name>
    <dbReference type="NCBI Taxonomy" id="5857"/>
    <lineage>
        <taxon>Eukaryota</taxon>
        <taxon>Sar</taxon>
        <taxon>Alveolata</taxon>
        <taxon>Apicomplexa</taxon>
        <taxon>Aconoidasida</taxon>
        <taxon>Haemosporida</taxon>
        <taxon>Plasmodiidae</taxon>
        <taxon>Plasmodium</taxon>
        <taxon>Plasmodium (Plasmodium)</taxon>
    </lineage>
</organism>
<evidence type="ECO:0000256" key="1">
    <source>
        <dbReference type="SAM" id="MobiDB-lite"/>
    </source>
</evidence>
<evidence type="ECO:0000313" key="2">
    <source>
        <dbReference type="EMBL" id="KJP89902.1"/>
    </source>
</evidence>
<feature type="region of interest" description="Disordered" evidence="1">
    <location>
        <begin position="2356"/>
        <end position="2427"/>
    </location>
</feature>
<feature type="region of interest" description="Disordered" evidence="1">
    <location>
        <begin position="88"/>
        <end position="108"/>
    </location>
</feature>
<feature type="region of interest" description="Disordered" evidence="1">
    <location>
        <begin position="2474"/>
        <end position="2494"/>
    </location>
</feature>
<feature type="region of interest" description="Disordered" evidence="1">
    <location>
        <begin position="1092"/>
        <end position="1124"/>
    </location>
</feature>
<feature type="region of interest" description="Disordered" evidence="1">
    <location>
        <begin position="1043"/>
        <end position="1070"/>
    </location>
</feature>
<dbReference type="VEuPathDB" id="PlasmoDB:AK88_00358"/>
<dbReference type="EMBL" id="KQ001647">
    <property type="protein sequence ID" value="KJP89902.1"/>
    <property type="molecule type" value="Genomic_DNA"/>
</dbReference>
<dbReference type="OMA" id="YDDHIYD"/>
<dbReference type="RefSeq" id="XP_012333432.1">
    <property type="nucleotide sequence ID" value="XM_012478009.1"/>
</dbReference>
<gene>
    <name evidence="2" type="ORF">AK88_00358</name>
</gene>
<proteinExistence type="predicted"/>
<name>A0A0D9QSS7_PLAFR</name>
<feature type="compositionally biased region" description="Basic residues" evidence="1">
    <location>
        <begin position="1097"/>
        <end position="1112"/>
    </location>
</feature>
<feature type="compositionally biased region" description="Basic residues" evidence="1">
    <location>
        <begin position="2286"/>
        <end position="2298"/>
    </location>
</feature>
<accession>A0A0D9QSS7</accession>